<keyword evidence="8" id="KW-1185">Reference proteome</keyword>
<protein>
    <submittedName>
        <fullName evidence="7">Lipopolysaccharide assembly protein LapA domain-containing protein</fullName>
    </submittedName>
</protein>
<name>A0ABW5G3J6_9PSEU</name>
<keyword evidence="1" id="KW-1003">Cell membrane</keyword>
<feature type="transmembrane region" description="Helical" evidence="5">
    <location>
        <begin position="53"/>
        <end position="72"/>
    </location>
</feature>
<proteinExistence type="predicted"/>
<accession>A0ABW5G3J6</accession>
<keyword evidence="3 5" id="KW-1133">Transmembrane helix</keyword>
<keyword evidence="4 5" id="KW-0472">Membrane</keyword>
<comment type="caution">
    <text evidence="7">The sequence shown here is derived from an EMBL/GenBank/DDBJ whole genome shotgun (WGS) entry which is preliminary data.</text>
</comment>
<dbReference type="Proteomes" id="UP001597417">
    <property type="component" value="Unassembled WGS sequence"/>
</dbReference>
<evidence type="ECO:0000256" key="2">
    <source>
        <dbReference type="ARBA" id="ARBA00022692"/>
    </source>
</evidence>
<evidence type="ECO:0000313" key="7">
    <source>
        <dbReference type="EMBL" id="MFD2420622.1"/>
    </source>
</evidence>
<dbReference type="EMBL" id="JBHUKR010000020">
    <property type="protein sequence ID" value="MFD2420622.1"/>
    <property type="molecule type" value="Genomic_DNA"/>
</dbReference>
<evidence type="ECO:0000256" key="3">
    <source>
        <dbReference type="ARBA" id="ARBA00022989"/>
    </source>
</evidence>
<evidence type="ECO:0000256" key="4">
    <source>
        <dbReference type="ARBA" id="ARBA00023136"/>
    </source>
</evidence>
<evidence type="ECO:0000256" key="1">
    <source>
        <dbReference type="ARBA" id="ARBA00022475"/>
    </source>
</evidence>
<evidence type="ECO:0000259" key="6">
    <source>
        <dbReference type="Pfam" id="PF06305"/>
    </source>
</evidence>
<dbReference type="Pfam" id="PF06305">
    <property type="entry name" value="LapA_dom"/>
    <property type="match status" value="1"/>
</dbReference>
<organism evidence="7 8">
    <name type="scientific">Amycolatopsis pigmentata</name>
    <dbReference type="NCBI Taxonomy" id="450801"/>
    <lineage>
        <taxon>Bacteria</taxon>
        <taxon>Bacillati</taxon>
        <taxon>Actinomycetota</taxon>
        <taxon>Actinomycetes</taxon>
        <taxon>Pseudonocardiales</taxon>
        <taxon>Pseudonocardiaceae</taxon>
        <taxon>Amycolatopsis</taxon>
    </lineage>
</organism>
<feature type="transmembrane region" description="Helical" evidence="5">
    <location>
        <begin position="14"/>
        <end position="33"/>
    </location>
</feature>
<dbReference type="InterPro" id="IPR010445">
    <property type="entry name" value="LapA_dom"/>
</dbReference>
<feature type="domain" description="Lipopolysaccharide assembly protein A" evidence="6">
    <location>
        <begin position="34"/>
        <end position="72"/>
    </location>
</feature>
<evidence type="ECO:0000256" key="5">
    <source>
        <dbReference type="SAM" id="Phobius"/>
    </source>
</evidence>
<gene>
    <name evidence="7" type="ORF">ACFSXZ_30270</name>
</gene>
<evidence type="ECO:0000313" key="8">
    <source>
        <dbReference type="Proteomes" id="UP001597417"/>
    </source>
</evidence>
<sequence>MAQRQSATATNTQLYMKWVAAMVLFAIALTFIVQNRQLISIYLFTTSVSSPAWIALVVMLVIGILIGFLMGVRGIKRR</sequence>
<reference evidence="8" key="1">
    <citation type="journal article" date="2019" name="Int. J. Syst. Evol. Microbiol.">
        <title>The Global Catalogue of Microorganisms (GCM) 10K type strain sequencing project: providing services to taxonomists for standard genome sequencing and annotation.</title>
        <authorList>
            <consortium name="The Broad Institute Genomics Platform"/>
            <consortium name="The Broad Institute Genome Sequencing Center for Infectious Disease"/>
            <person name="Wu L."/>
            <person name="Ma J."/>
        </authorList>
    </citation>
    <scope>NUCLEOTIDE SEQUENCE [LARGE SCALE GENOMIC DNA]</scope>
    <source>
        <strain evidence="8">CGMCC 4.7645</strain>
    </source>
</reference>
<dbReference type="RefSeq" id="WP_378268774.1">
    <property type="nucleotide sequence ID" value="NZ_JBHUKR010000020.1"/>
</dbReference>
<keyword evidence="2 5" id="KW-0812">Transmembrane</keyword>